<sequence length="408" mass="40581">MQTSTELSPPATTSPQLRRSSSRLFGDLDTAGGTEGLLEVAVDGELTGSEGTDHEETGTDTGVGAADAELLGDLDEAGGGAFSGETLGLVDLGEHGVGGLRDDGGGETGNETRAEVDGCLGTVGEGVLGVLAEDGLRDLLEDDELGHGNGSETGVESADTLVLEHLAEAGDETGGVGGLRDETDAGGLEGAQGNVGEELGGRGGGEVDGSAVVHGVLVANQVDGLLLEELVSSELQGALEEVAGGGRAEAGEQSAGTLRLDDLAETTDQTAVVGGGVELDSRLDAVARVSTHSSIGIAAFGVCSSSSLSVGVRRSELLRQNLLFLAEQHVPNMDWQSEGRREPGKGEHLHIDGSQGTVGDGAADSTGKGESRVEGEAGKLAGGVGSSLLDDGVDLGRAGGGQGGSHCV</sequence>
<dbReference type="AlphaFoldDB" id="A0A4V6DFY5"/>
<feature type="region of interest" description="Disordered" evidence="1">
    <location>
        <begin position="334"/>
        <end position="381"/>
    </location>
</feature>
<name>A0A4V6DFY5_9PEZI</name>
<reference evidence="2 3" key="1">
    <citation type="journal article" date="2019" name="PLoS ONE">
        <title>Comparative genome analysis indicates high evolutionary potential of pathogenicity genes in Colletotrichum tanaceti.</title>
        <authorList>
            <person name="Lelwala R.V."/>
            <person name="Korhonen P.K."/>
            <person name="Young N.D."/>
            <person name="Scott J.B."/>
            <person name="Ades P.A."/>
            <person name="Gasser R.B."/>
            <person name="Taylor P.W.J."/>
        </authorList>
    </citation>
    <scope>NUCLEOTIDE SEQUENCE [LARGE SCALE GENOMIC DNA]</scope>
    <source>
        <strain evidence="2">BRIP57314</strain>
    </source>
</reference>
<evidence type="ECO:0000256" key="1">
    <source>
        <dbReference type="SAM" id="MobiDB-lite"/>
    </source>
</evidence>
<dbReference type="Proteomes" id="UP000310108">
    <property type="component" value="Unassembled WGS sequence"/>
</dbReference>
<gene>
    <name evidence="2" type="ORF">CTA1_5092</name>
</gene>
<feature type="region of interest" description="Disordered" evidence="1">
    <location>
        <begin position="43"/>
        <end position="62"/>
    </location>
</feature>
<dbReference type="EMBL" id="PJEX01000490">
    <property type="protein sequence ID" value="TKW49736.1"/>
    <property type="molecule type" value="Genomic_DNA"/>
</dbReference>
<feature type="compositionally biased region" description="Polar residues" evidence="1">
    <location>
        <begin position="1"/>
        <end position="23"/>
    </location>
</feature>
<feature type="compositionally biased region" description="Basic and acidic residues" evidence="1">
    <location>
        <begin position="367"/>
        <end position="377"/>
    </location>
</feature>
<organism evidence="2 3">
    <name type="scientific">Colletotrichum tanaceti</name>
    <dbReference type="NCBI Taxonomy" id="1306861"/>
    <lineage>
        <taxon>Eukaryota</taxon>
        <taxon>Fungi</taxon>
        <taxon>Dikarya</taxon>
        <taxon>Ascomycota</taxon>
        <taxon>Pezizomycotina</taxon>
        <taxon>Sordariomycetes</taxon>
        <taxon>Hypocreomycetidae</taxon>
        <taxon>Glomerellales</taxon>
        <taxon>Glomerellaceae</taxon>
        <taxon>Colletotrichum</taxon>
        <taxon>Colletotrichum destructivum species complex</taxon>
    </lineage>
</organism>
<feature type="region of interest" description="Disordered" evidence="1">
    <location>
        <begin position="1"/>
        <end position="35"/>
    </location>
</feature>
<comment type="caution">
    <text evidence="2">The sequence shown here is derived from an EMBL/GenBank/DDBJ whole genome shotgun (WGS) entry which is preliminary data.</text>
</comment>
<protein>
    <submittedName>
        <fullName evidence="2">Uncharacterized protein</fullName>
    </submittedName>
</protein>
<evidence type="ECO:0000313" key="2">
    <source>
        <dbReference type="EMBL" id="TKW49736.1"/>
    </source>
</evidence>
<feature type="compositionally biased region" description="Basic and acidic residues" evidence="1">
    <location>
        <begin position="337"/>
        <end position="351"/>
    </location>
</feature>
<accession>A0A4V6DFY5</accession>
<evidence type="ECO:0000313" key="3">
    <source>
        <dbReference type="Proteomes" id="UP000310108"/>
    </source>
</evidence>
<proteinExistence type="predicted"/>
<keyword evidence="3" id="KW-1185">Reference proteome</keyword>